<feature type="signal peptide" evidence="2">
    <location>
        <begin position="1"/>
        <end position="18"/>
    </location>
</feature>
<organism evidence="3 4">
    <name type="scientific">Hyaloscypha bicolor E</name>
    <dbReference type="NCBI Taxonomy" id="1095630"/>
    <lineage>
        <taxon>Eukaryota</taxon>
        <taxon>Fungi</taxon>
        <taxon>Dikarya</taxon>
        <taxon>Ascomycota</taxon>
        <taxon>Pezizomycotina</taxon>
        <taxon>Leotiomycetes</taxon>
        <taxon>Helotiales</taxon>
        <taxon>Hyaloscyphaceae</taxon>
        <taxon>Hyaloscypha</taxon>
        <taxon>Hyaloscypha bicolor</taxon>
    </lineage>
</organism>
<evidence type="ECO:0000313" key="3">
    <source>
        <dbReference type="EMBL" id="PMD49908.1"/>
    </source>
</evidence>
<dbReference type="InParanoid" id="A0A2J6SGL9"/>
<sequence>MKFSLFALAATAATTVSAGRVGKATFFWQNGNYGYCGAVNPDSAYLIAASPHAGLTCGHTVQITNVGGGINNLGVGNSITATVVDRCPPEECHPNHLDLSVGAFQTLTNGQLDPPGSVEIEWQVLGGGGRGIY</sequence>
<gene>
    <name evidence="3" type="ORF">K444DRAFT_670704</name>
</gene>
<dbReference type="PANTHER" id="PTHR31836:SF28">
    <property type="entry name" value="SRCR DOMAIN-CONTAINING PROTEIN-RELATED"/>
    <property type="match status" value="1"/>
</dbReference>
<name>A0A2J6SGL9_9HELO</name>
<dbReference type="OrthoDB" id="406505at2759"/>
<dbReference type="Proteomes" id="UP000235371">
    <property type="component" value="Unassembled WGS sequence"/>
</dbReference>
<evidence type="ECO:0000256" key="1">
    <source>
        <dbReference type="ARBA" id="ARBA00022729"/>
    </source>
</evidence>
<keyword evidence="1 2" id="KW-0732">Signal</keyword>
<proteinExistence type="predicted"/>
<dbReference type="InterPro" id="IPR051477">
    <property type="entry name" value="Expansin_CellWall"/>
</dbReference>
<dbReference type="PANTHER" id="PTHR31836">
    <property type="match status" value="1"/>
</dbReference>
<accession>A0A2J6SGL9</accession>
<keyword evidence="4" id="KW-1185">Reference proteome</keyword>
<protein>
    <recommendedName>
        <fullName evidence="5">RlpA-like protein double-psi beta-barrel domain-containing protein</fullName>
    </recommendedName>
</protein>
<dbReference type="RefSeq" id="XP_024726812.1">
    <property type="nucleotide sequence ID" value="XM_024887657.1"/>
</dbReference>
<dbReference type="STRING" id="1095630.A0A2J6SGL9"/>
<dbReference type="AlphaFoldDB" id="A0A2J6SGL9"/>
<dbReference type="SUPFAM" id="SSF50685">
    <property type="entry name" value="Barwin-like endoglucanases"/>
    <property type="match status" value="1"/>
</dbReference>
<dbReference type="EMBL" id="KZ613919">
    <property type="protein sequence ID" value="PMD49908.1"/>
    <property type="molecule type" value="Genomic_DNA"/>
</dbReference>
<dbReference type="Gene3D" id="2.40.40.10">
    <property type="entry name" value="RlpA-like domain"/>
    <property type="match status" value="1"/>
</dbReference>
<evidence type="ECO:0000256" key="2">
    <source>
        <dbReference type="SAM" id="SignalP"/>
    </source>
</evidence>
<feature type="chain" id="PRO_5014423013" description="RlpA-like protein double-psi beta-barrel domain-containing protein" evidence="2">
    <location>
        <begin position="19"/>
        <end position="133"/>
    </location>
</feature>
<evidence type="ECO:0008006" key="5">
    <source>
        <dbReference type="Google" id="ProtNLM"/>
    </source>
</evidence>
<reference evidence="3 4" key="1">
    <citation type="submission" date="2016-04" db="EMBL/GenBank/DDBJ databases">
        <title>A degradative enzymes factory behind the ericoid mycorrhizal symbiosis.</title>
        <authorList>
            <consortium name="DOE Joint Genome Institute"/>
            <person name="Martino E."/>
            <person name="Morin E."/>
            <person name="Grelet G."/>
            <person name="Kuo A."/>
            <person name="Kohler A."/>
            <person name="Daghino S."/>
            <person name="Barry K."/>
            <person name="Choi C."/>
            <person name="Cichocki N."/>
            <person name="Clum A."/>
            <person name="Copeland A."/>
            <person name="Hainaut M."/>
            <person name="Haridas S."/>
            <person name="Labutti K."/>
            <person name="Lindquist E."/>
            <person name="Lipzen A."/>
            <person name="Khouja H.-R."/>
            <person name="Murat C."/>
            <person name="Ohm R."/>
            <person name="Olson A."/>
            <person name="Spatafora J."/>
            <person name="Veneault-Fourrey C."/>
            <person name="Henrissat B."/>
            <person name="Grigoriev I."/>
            <person name="Martin F."/>
            <person name="Perotto S."/>
        </authorList>
    </citation>
    <scope>NUCLEOTIDE SEQUENCE [LARGE SCALE GENOMIC DNA]</scope>
    <source>
        <strain evidence="3 4">E</strain>
    </source>
</reference>
<dbReference type="CDD" id="cd22191">
    <property type="entry name" value="DPBB_RlpA_EXP_N-like"/>
    <property type="match status" value="1"/>
</dbReference>
<dbReference type="InterPro" id="IPR036908">
    <property type="entry name" value="RlpA-like_sf"/>
</dbReference>
<evidence type="ECO:0000313" key="4">
    <source>
        <dbReference type="Proteomes" id="UP000235371"/>
    </source>
</evidence>
<dbReference type="GeneID" id="36595733"/>